<evidence type="ECO:0000256" key="1">
    <source>
        <dbReference type="ARBA" id="ARBA00004127"/>
    </source>
</evidence>
<evidence type="ECO:0000313" key="6">
    <source>
        <dbReference type="EMBL" id="XCB31635.1"/>
    </source>
</evidence>
<reference evidence="6" key="2">
    <citation type="journal article" date="2024" name="Environ. Microbiol.">
        <title>Genome analysis and description of Tunturibacter gen. nov. expands the diversity of Terriglobia in tundra soils.</title>
        <authorList>
            <person name="Messyasz A."/>
            <person name="Mannisto M.K."/>
            <person name="Kerkhof L.J."/>
            <person name="Haggblom M.M."/>
        </authorList>
    </citation>
    <scope>NUCLEOTIDE SEQUENCE</scope>
    <source>
        <strain evidence="6">X5P6</strain>
    </source>
</reference>
<feature type="transmembrane region" description="Helical" evidence="5">
    <location>
        <begin position="372"/>
        <end position="391"/>
    </location>
</feature>
<reference evidence="6" key="1">
    <citation type="submission" date="2023-08" db="EMBL/GenBank/DDBJ databases">
        <authorList>
            <person name="Messyasz A."/>
            <person name="Mannisto M.K."/>
            <person name="Kerkhof L.J."/>
            <person name="Haggblom M."/>
        </authorList>
    </citation>
    <scope>NUCLEOTIDE SEQUENCE</scope>
    <source>
        <strain evidence="6">X5P6</strain>
    </source>
</reference>
<feature type="transmembrane region" description="Helical" evidence="5">
    <location>
        <begin position="338"/>
        <end position="360"/>
    </location>
</feature>
<keyword evidence="2 5" id="KW-0812">Transmembrane</keyword>
<dbReference type="GO" id="GO:0030026">
    <property type="term" value="P:intracellular manganese ion homeostasis"/>
    <property type="evidence" value="ECO:0007669"/>
    <property type="project" value="InterPro"/>
</dbReference>
<feature type="transmembrane region" description="Helical" evidence="5">
    <location>
        <begin position="309"/>
        <end position="332"/>
    </location>
</feature>
<dbReference type="KEGG" id="tpsc:RBB77_14375"/>
<comment type="subcellular location">
    <subcellularLocation>
        <location evidence="1">Endomembrane system</location>
        <topology evidence="1">Multi-pass membrane protein</topology>
    </subcellularLocation>
</comment>
<feature type="transmembrane region" description="Helical" evidence="5">
    <location>
        <begin position="208"/>
        <end position="232"/>
    </location>
</feature>
<dbReference type="InterPro" id="IPR012347">
    <property type="entry name" value="Ferritin-like"/>
</dbReference>
<dbReference type="PANTHER" id="PTHR31851">
    <property type="entry name" value="FE(2+)/MN(2+) TRANSPORTER PCL1"/>
    <property type="match status" value="1"/>
</dbReference>
<dbReference type="EMBL" id="CP132942">
    <property type="protein sequence ID" value="XCB31635.1"/>
    <property type="molecule type" value="Genomic_DNA"/>
</dbReference>
<gene>
    <name evidence="6" type="ORF">RBB77_14375</name>
</gene>
<evidence type="ECO:0000256" key="2">
    <source>
        <dbReference type="ARBA" id="ARBA00022692"/>
    </source>
</evidence>
<keyword evidence="4 5" id="KW-0472">Membrane</keyword>
<dbReference type="Pfam" id="PF01988">
    <property type="entry name" value="VIT1"/>
    <property type="match status" value="1"/>
</dbReference>
<evidence type="ECO:0000256" key="4">
    <source>
        <dbReference type="ARBA" id="ARBA00023136"/>
    </source>
</evidence>
<name>A0AAU7ZLF7_9BACT</name>
<dbReference type="RefSeq" id="WP_353062480.1">
    <property type="nucleotide sequence ID" value="NZ_CP132942.1"/>
</dbReference>
<dbReference type="AlphaFoldDB" id="A0AAU7ZLF7"/>
<protein>
    <submittedName>
        <fullName evidence="6">VIT1/CCC1 transporter family protein</fullName>
    </submittedName>
</protein>
<dbReference type="InterPro" id="IPR009078">
    <property type="entry name" value="Ferritin-like_SF"/>
</dbReference>
<proteinExistence type="predicted"/>
<sequence>MTDSDNKRLLAALEANWQAEMEGHYTYSALAKGETDPQRRNALRGLASAEKHHGGLWAGRILELGGQVPQYTGSASGQAESLATRIGGADLALRRLEIDEGRDIAKYGKQLKALGDEPSIAILKEVIADEREHYQTLGNLIRSRRPLPAMSPEQAQEELDSLLNARKEGHPQAAGWVGDAIYGVNDGLGSIFGIVSGVSGATLGNSHFVLIAGLAGMVASALSMGSGAYLAAKSEREIFEAEFAREREAVEDNEAEAREVLSLNYQIRGLPEEDAERFVEHLAKNKEQLIKALARERLNTTEEGLSKPLVSAVSGALSTAVGALIPIVPFFFMAGIPAVIVAAIVSLIAHFAVGAAKSLITIRSWWSSGLEMTIVGAVEGLVTYLIGIGIGKIGGGQ</sequence>
<dbReference type="SUPFAM" id="SSF47240">
    <property type="entry name" value="Ferritin-like"/>
    <property type="match status" value="1"/>
</dbReference>
<dbReference type="GO" id="GO:0005384">
    <property type="term" value="F:manganese ion transmembrane transporter activity"/>
    <property type="evidence" value="ECO:0007669"/>
    <property type="project" value="InterPro"/>
</dbReference>
<evidence type="ECO:0000256" key="5">
    <source>
        <dbReference type="SAM" id="Phobius"/>
    </source>
</evidence>
<dbReference type="InterPro" id="IPR008217">
    <property type="entry name" value="Ccc1_fam"/>
</dbReference>
<dbReference type="Gene3D" id="1.20.1260.10">
    <property type="match status" value="1"/>
</dbReference>
<organism evidence="6">
    <name type="scientific">Tunturiibacter psychrotolerans</name>
    <dbReference type="NCBI Taxonomy" id="3069686"/>
    <lineage>
        <taxon>Bacteria</taxon>
        <taxon>Pseudomonadati</taxon>
        <taxon>Acidobacteriota</taxon>
        <taxon>Terriglobia</taxon>
        <taxon>Terriglobales</taxon>
        <taxon>Acidobacteriaceae</taxon>
        <taxon>Tunturiibacter</taxon>
    </lineage>
</organism>
<keyword evidence="3 5" id="KW-1133">Transmembrane helix</keyword>
<evidence type="ECO:0000256" key="3">
    <source>
        <dbReference type="ARBA" id="ARBA00022989"/>
    </source>
</evidence>
<accession>A0AAU7ZLF7</accession>
<dbReference type="GO" id="GO:0012505">
    <property type="term" value="C:endomembrane system"/>
    <property type="evidence" value="ECO:0007669"/>
    <property type="project" value="UniProtKB-SubCell"/>
</dbReference>